<feature type="transmembrane region" description="Helical" evidence="1">
    <location>
        <begin position="72"/>
        <end position="94"/>
    </location>
</feature>
<organism evidence="2 3">
    <name type="scientific">Onchocerca volvulus</name>
    <dbReference type="NCBI Taxonomy" id="6282"/>
    <lineage>
        <taxon>Eukaryota</taxon>
        <taxon>Metazoa</taxon>
        <taxon>Ecdysozoa</taxon>
        <taxon>Nematoda</taxon>
        <taxon>Chromadorea</taxon>
        <taxon>Rhabditida</taxon>
        <taxon>Spirurina</taxon>
        <taxon>Spiruromorpha</taxon>
        <taxon>Filarioidea</taxon>
        <taxon>Onchocercidae</taxon>
        <taxon>Onchocerca</taxon>
    </lineage>
</organism>
<sequence>MLPRCCRTAVVLQERWKERRKVEETVVGEINQTSLPPPTPPPPSLPLLPLSSPIVNDGWYPPMVPSRGHMTYTFVTLAVDAAVAIALLLTGIDSDRIRSNLIKSGRIDLFELKKIHMILLVSFSITYIFTRICVCFSFLFSKFSTFFLFIIFSFTFFFSLPPFYCFSLSLSLSLSFSLPTSQYLVFQMNLIRNCKIEIIQLITHLATCKSS</sequence>
<accession>A0A8R1XT38</accession>
<protein>
    <submittedName>
        <fullName evidence="2">Uncharacterized protein</fullName>
    </submittedName>
</protein>
<reference evidence="3" key="1">
    <citation type="submission" date="2013-10" db="EMBL/GenBank/DDBJ databases">
        <title>Genome sequencing of Onchocerca volvulus.</title>
        <authorList>
            <person name="Cotton J."/>
            <person name="Tsai J."/>
            <person name="Stanley E."/>
            <person name="Tracey A."/>
            <person name="Holroyd N."/>
            <person name="Lustigman S."/>
            <person name="Berriman M."/>
        </authorList>
    </citation>
    <scope>NUCLEOTIDE SEQUENCE</scope>
</reference>
<name>A0A8R1XT38_ONCVO</name>
<feature type="transmembrane region" description="Helical" evidence="1">
    <location>
        <begin position="115"/>
        <end position="140"/>
    </location>
</feature>
<keyword evidence="3" id="KW-1185">Reference proteome</keyword>
<keyword evidence="1" id="KW-0812">Transmembrane</keyword>
<dbReference type="EMBL" id="CMVM020000072">
    <property type="status" value="NOT_ANNOTATED_CDS"/>
    <property type="molecule type" value="Genomic_DNA"/>
</dbReference>
<reference evidence="2" key="2">
    <citation type="submission" date="2022-06" db="UniProtKB">
        <authorList>
            <consortium name="EnsemblMetazoa"/>
        </authorList>
    </citation>
    <scope>IDENTIFICATION</scope>
</reference>
<dbReference type="EnsemblMetazoa" id="OVOC2167.1">
    <property type="protein sequence ID" value="OVOC2167.1"/>
    <property type="gene ID" value="WBGene00238976"/>
</dbReference>
<evidence type="ECO:0000313" key="3">
    <source>
        <dbReference type="Proteomes" id="UP000024404"/>
    </source>
</evidence>
<dbReference type="AlphaFoldDB" id="A0A8R1XT38"/>
<proteinExistence type="predicted"/>
<feature type="transmembrane region" description="Helical" evidence="1">
    <location>
        <begin position="146"/>
        <end position="166"/>
    </location>
</feature>
<evidence type="ECO:0000313" key="2">
    <source>
        <dbReference type="EnsemblMetazoa" id="OVOC2167.1"/>
    </source>
</evidence>
<keyword evidence="1" id="KW-1133">Transmembrane helix</keyword>
<dbReference type="Proteomes" id="UP000024404">
    <property type="component" value="Unassembled WGS sequence"/>
</dbReference>
<keyword evidence="1" id="KW-0472">Membrane</keyword>
<evidence type="ECO:0000256" key="1">
    <source>
        <dbReference type="SAM" id="Phobius"/>
    </source>
</evidence>